<feature type="domain" description="HTH lysR-type" evidence="8">
    <location>
        <begin position="1"/>
        <end position="58"/>
    </location>
</feature>
<dbReference type="CDD" id="cd08436">
    <property type="entry name" value="PBP2_LTTR_like_3"/>
    <property type="match status" value="1"/>
</dbReference>
<keyword evidence="4" id="KW-0010">Activator</keyword>
<dbReference type="InterPro" id="IPR036390">
    <property type="entry name" value="WH_DNA-bd_sf"/>
</dbReference>
<evidence type="ECO:0000256" key="4">
    <source>
        <dbReference type="ARBA" id="ARBA00023159"/>
    </source>
</evidence>
<evidence type="ECO:0000256" key="3">
    <source>
        <dbReference type="ARBA" id="ARBA00023125"/>
    </source>
</evidence>
<evidence type="ECO:0000313" key="10">
    <source>
        <dbReference type="Proteomes" id="UP000045782"/>
    </source>
</evidence>
<dbReference type="GO" id="GO:0003700">
    <property type="term" value="F:DNA-binding transcription factor activity"/>
    <property type="evidence" value="ECO:0007669"/>
    <property type="project" value="InterPro"/>
</dbReference>
<evidence type="ECO:0000313" key="9">
    <source>
        <dbReference type="EMBL" id="CPV30564.1"/>
    </source>
</evidence>
<comment type="similarity">
    <text evidence="1">Belongs to the LysR transcriptional regulatory family.</text>
</comment>
<name>A0A0U0ZEQ8_9MYCO</name>
<dbReference type="FunFam" id="1.10.10.10:FF:000001">
    <property type="entry name" value="LysR family transcriptional regulator"/>
    <property type="match status" value="1"/>
</dbReference>
<dbReference type="SUPFAM" id="SSF53850">
    <property type="entry name" value="Periplasmic binding protein-like II"/>
    <property type="match status" value="1"/>
</dbReference>
<keyword evidence="3" id="KW-0238">DNA-binding</keyword>
<dbReference type="PRINTS" id="PR00039">
    <property type="entry name" value="HTHLYSR"/>
</dbReference>
<dbReference type="RefSeq" id="WP_005069559.1">
    <property type="nucleotide sequence ID" value="NZ_AP022621.1"/>
</dbReference>
<evidence type="ECO:0000259" key="8">
    <source>
        <dbReference type="PROSITE" id="PS50931"/>
    </source>
</evidence>
<dbReference type="GO" id="GO:0032993">
    <property type="term" value="C:protein-DNA complex"/>
    <property type="evidence" value="ECO:0007669"/>
    <property type="project" value="TreeGrafter"/>
</dbReference>
<keyword evidence="2" id="KW-0805">Transcription regulation</keyword>
<comment type="function">
    <text evidence="7">Required for the induction the katG gene for catalase. Involved in the response to hydrogen peroxide.</text>
</comment>
<dbReference type="PANTHER" id="PTHR30346">
    <property type="entry name" value="TRANSCRIPTIONAL DUAL REGULATOR HCAR-RELATED"/>
    <property type="match status" value="1"/>
</dbReference>
<dbReference type="AlphaFoldDB" id="A0A0U0ZEQ8"/>
<dbReference type="InterPro" id="IPR005119">
    <property type="entry name" value="LysR_subst-bd"/>
</dbReference>
<protein>
    <recommendedName>
        <fullName evidence="6">Probable hydrogen peroxide-inducible genes activator</fullName>
    </recommendedName>
</protein>
<dbReference type="InterPro" id="IPR036388">
    <property type="entry name" value="WH-like_DNA-bd_sf"/>
</dbReference>
<evidence type="ECO:0000256" key="2">
    <source>
        <dbReference type="ARBA" id="ARBA00023015"/>
    </source>
</evidence>
<organism evidence="9 10">
    <name type="scientific">Mycobacteroides abscessus</name>
    <dbReference type="NCBI Taxonomy" id="36809"/>
    <lineage>
        <taxon>Bacteria</taxon>
        <taxon>Bacillati</taxon>
        <taxon>Actinomycetota</taxon>
        <taxon>Actinomycetes</taxon>
        <taxon>Mycobacteriales</taxon>
        <taxon>Mycobacteriaceae</taxon>
        <taxon>Mycobacteroides</taxon>
    </lineage>
</organism>
<accession>A0A0U0ZEQ8</accession>
<dbReference type="InterPro" id="IPR000847">
    <property type="entry name" value="LysR_HTH_N"/>
</dbReference>
<sequence>MELRQLEYFLAVAEHANFTRAAEALHVAQPWVSAQVRRLERELGNELFDRSSRVLRLTEFGKTLLPLAGAALRTVGEIRSAADAMAGVLCGQLAIGTVPHPSPLLAEALAAYRRAHPAVTVTLTEARSDQLATAVVERQLDMAVMAWVSQPPPQLRERTLAKENIVAVVHRDDPLAGRESVALAELRNRALISHPQGCEIRTTLDQACLATGFTPRVVFETSSADMMRHLVVRDLGVAVIPRLPREQLGRLRQIDISDRAMSGRLSLVWRGKGATLEAVAFAACIDELCRKDTNLVS</sequence>
<evidence type="ECO:0000256" key="1">
    <source>
        <dbReference type="ARBA" id="ARBA00009437"/>
    </source>
</evidence>
<evidence type="ECO:0000256" key="5">
    <source>
        <dbReference type="ARBA" id="ARBA00023163"/>
    </source>
</evidence>
<dbReference type="SUPFAM" id="SSF46785">
    <property type="entry name" value="Winged helix' DNA-binding domain"/>
    <property type="match status" value="1"/>
</dbReference>
<proteinExistence type="inferred from homology"/>
<dbReference type="Pfam" id="PF00126">
    <property type="entry name" value="HTH_1"/>
    <property type="match status" value="1"/>
</dbReference>
<gene>
    <name evidence="9" type="primary">cynR_1</name>
    <name evidence="9" type="ORF">ERS075579_00145</name>
</gene>
<evidence type="ECO:0000256" key="7">
    <source>
        <dbReference type="ARBA" id="ARBA00056658"/>
    </source>
</evidence>
<dbReference type="Gene3D" id="3.40.190.290">
    <property type="match status" value="1"/>
</dbReference>
<keyword evidence="5" id="KW-0804">Transcription</keyword>
<dbReference type="GO" id="GO:0003677">
    <property type="term" value="F:DNA binding"/>
    <property type="evidence" value="ECO:0007669"/>
    <property type="project" value="UniProtKB-KW"/>
</dbReference>
<dbReference type="Pfam" id="PF03466">
    <property type="entry name" value="LysR_substrate"/>
    <property type="match status" value="1"/>
</dbReference>
<dbReference type="PANTHER" id="PTHR30346:SF28">
    <property type="entry name" value="HTH-TYPE TRANSCRIPTIONAL REGULATOR CYNR"/>
    <property type="match status" value="1"/>
</dbReference>
<dbReference type="PROSITE" id="PS50931">
    <property type="entry name" value="HTH_LYSR"/>
    <property type="match status" value="1"/>
</dbReference>
<evidence type="ECO:0000256" key="6">
    <source>
        <dbReference type="ARBA" id="ARBA00040885"/>
    </source>
</evidence>
<dbReference type="Gene3D" id="1.10.10.10">
    <property type="entry name" value="Winged helix-like DNA-binding domain superfamily/Winged helix DNA-binding domain"/>
    <property type="match status" value="1"/>
</dbReference>
<dbReference type="Proteomes" id="UP000045782">
    <property type="component" value="Unassembled WGS sequence"/>
</dbReference>
<reference evidence="9 10" key="1">
    <citation type="submission" date="2015-03" db="EMBL/GenBank/DDBJ databases">
        <authorList>
            <person name="Murphy D."/>
        </authorList>
    </citation>
    <scope>NUCLEOTIDE SEQUENCE [LARGE SCALE GENOMIC DNA]</scope>
    <source>
        <strain evidence="9 10">PAP088</strain>
    </source>
</reference>
<dbReference type="EMBL" id="CSWP01000001">
    <property type="protein sequence ID" value="CPV30564.1"/>
    <property type="molecule type" value="Genomic_DNA"/>
</dbReference>